<protein>
    <submittedName>
        <fullName evidence="2">DUF4245 domain-containing protein</fullName>
    </submittedName>
</protein>
<reference evidence="2" key="1">
    <citation type="journal article" date="2018" name="Int. J. Syst. Evol. Microbiol.">
        <title>Jatrophihabitans telluris sp. nov., isolated from sediment soil of lava forest wetlands and the emended description of the genus Jatrophihabitans.</title>
        <authorList>
            <person name="Lee K.C."/>
            <person name="Suh M.K."/>
            <person name="Eom M.K."/>
            <person name="Kim K.K."/>
            <person name="Kim J.S."/>
            <person name="Kim D.S."/>
            <person name="Ko S.H."/>
            <person name="Shin Y.K."/>
            <person name="Lee J.S."/>
        </authorList>
    </citation>
    <scope>NUCLEOTIDE SEQUENCE</scope>
    <source>
        <strain evidence="2">N237</strain>
    </source>
</reference>
<keyword evidence="1" id="KW-1133">Transmembrane helix</keyword>
<feature type="transmembrane region" description="Helical" evidence="1">
    <location>
        <begin position="21"/>
        <end position="38"/>
    </location>
</feature>
<reference evidence="2" key="2">
    <citation type="submission" date="2022-05" db="EMBL/GenBank/DDBJ databases">
        <authorList>
            <person name="Kim J.-S."/>
            <person name="Lee K."/>
            <person name="Suh M."/>
            <person name="Eom M."/>
            <person name="Kim J.-S."/>
            <person name="Kim D.-S."/>
            <person name="Ko S.-H."/>
            <person name="Shin Y."/>
            <person name="Lee J.-S."/>
        </authorList>
    </citation>
    <scope>NUCLEOTIDE SEQUENCE</scope>
    <source>
        <strain evidence="2">N237</strain>
    </source>
</reference>
<keyword evidence="3" id="KW-1185">Reference proteome</keyword>
<accession>A0ABY4QXZ1</accession>
<organism evidence="2 3">
    <name type="scientific">Jatrophihabitans telluris</name>
    <dbReference type="NCBI Taxonomy" id="2038343"/>
    <lineage>
        <taxon>Bacteria</taxon>
        <taxon>Bacillati</taxon>
        <taxon>Actinomycetota</taxon>
        <taxon>Actinomycetes</taxon>
        <taxon>Jatrophihabitantales</taxon>
        <taxon>Jatrophihabitantaceae</taxon>
        <taxon>Jatrophihabitans</taxon>
    </lineage>
</organism>
<sequence length="186" mass="19603">MTRPLTSAERQRLRTPANLGRSLFPLVALVGFLVLVTWPHGSHSDGVRVVDVNAAITSADTQAGFAVLPPKGLPTRWRPTSTQFVPPANSVGASFHIGWVSPSDKYAELLQGNDAADVVAAQYGPLTVSTPPSVAVPGQSGRSSAWQNFTRQDGRQLLRAVMGKVTVIVTGSAPQPELVQLAGSVT</sequence>
<dbReference type="Proteomes" id="UP001056336">
    <property type="component" value="Chromosome"/>
</dbReference>
<keyword evidence="1" id="KW-0812">Transmembrane</keyword>
<name>A0ABY4QXZ1_9ACTN</name>
<keyword evidence="1" id="KW-0472">Membrane</keyword>
<gene>
    <name evidence="2" type="ORF">M6D93_15840</name>
</gene>
<evidence type="ECO:0000313" key="3">
    <source>
        <dbReference type="Proteomes" id="UP001056336"/>
    </source>
</evidence>
<proteinExistence type="predicted"/>
<dbReference type="InterPro" id="IPR025339">
    <property type="entry name" value="DUF4245"/>
</dbReference>
<evidence type="ECO:0000313" key="2">
    <source>
        <dbReference type="EMBL" id="UQX87759.1"/>
    </source>
</evidence>
<dbReference type="Pfam" id="PF14030">
    <property type="entry name" value="DUF4245"/>
    <property type="match status" value="1"/>
</dbReference>
<dbReference type="RefSeq" id="WP_249770597.1">
    <property type="nucleotide sequence ID" value="NZ_CP097332.1"/>
</dbReference>
<evidence type="ECO:0000256" key="1">
    <source>
        <dbReference type="SAM" id="Phobius"/>
    </source>
</evidence>
<dbReference type="EMBL" id="CP097332">
    <property type="protein sequence ID" value="UQX87759.1"/>
    <property type="molecule type" value="Genomic_DNA"/>
</dbReference>